<keyword evidence="9" id="KW-0472">Membrane</keyword>
<comment type="similarity">
    <text evidence="2">Belongs to the ABC transporter superfamily.</text>
</comment>
<dbReference type="InterPro" id="IPR003439">
    <property type="entry name" value="ABC_transporter-like_ATP-bd"/>
</dbReference>
<name>J0X1J2_9BIFI</name>
<proteinExistence type="inferred from homology"/>
<evidence type="ECO:0000256" key="4">
    <source>
        <dbReference type="ARBA" id="ARBA00022475"/>
    </source>
</evidence>
<dbReference type="HOGENOM" id="CLU_000604_1_23_11"/>
<sequence>MSISVSGLSVDIAGKAIVRDVSFFIDDGQRVGIIGSSGSGKSMILKAILGILPEEAHARGSVKLDGIEILNLPDKKLSRLRGTYIGSVFQNPSLALNPVETVKKNLLLPLTLRKRLTGKESDKAAAAALQSVGLGSNMLGRYPRELSGGQQQRVAIAEAMINDPQLIIADEPTTALDTIVQKRILSLLLGKVRESGASLLFVTHDFSVLSAVAQECYVIDKGRIVDSGKVGSFLNDPGTARSDVARRLVAAARELALHTDNMGIAGISSNGGTGIGTDADTASGKPAADISGQGNE</sequence>
<dbReference type="EMBL" id="AGZS01000001">
    <property type="protein sequence ID" value="EJD65256.1"/>
    <property type="molecule type" value="Genomic_DNA"/>
</dbReference>
<dbReference type="SUPFAM" id="SSF52540">
    <property type="entry name" value="P-loop containing nucleoside triphosphate hydrolases"/>
    <property type="match status" value="1"/>
</dbReference>
<keyword evidence="8" id="KW-1278">Translocase</keyword>
<dbReference type="CDD" id="cd03257">
    <property type="entry name" value="ABC_NikE_OppD_transporters"/>
    <property type="match status" value="1"/>
</dbReference>
<evidence type="ECO:0000256" key="6">
    <source>
        <dbReference type="ARBA" id="ARBA00022741"/>
    </source>
</evidence>
<dbReference type="GO" id="GO:0016887">
    <property type="term" value="F:ATP hydrolysis activity"/>
    <property type="evidence" value="ECO:0007669"/>
    <property type="project" value="InterPro"/>
</dbReference>
<evidence type="ECO:0000256" key="7">
    <source>
        <dbReference type="ARBA" id="ARBA00022840"/>
    </source>
</evidence>
<evidence type="ECO:0000256" key="10">
    <source>
        <dbReference type="SAM" id="MobiDB-lite"/>
    </source>
</evidence>
<keyword evidence="3" id="KW-0813">Transport</keyword>
<evidence type="ECO:0000256" key="5">
    <source>
        <dbReference type="ARBA" id="ARBA00022519"/>
    </source>
</evidence>
<gene>
    <name evidence="12" type="ORF">HMPREF9156_00020</name>
</gene>
<dbReference type="eggNOG" id="COG0444">
    <property type="taxonomic scope" value="Bacteria"/>
</dbReference>
<dbReference type="InterPro" id="IPR027417">
    <property type="entry name" value="P-loop_NTPase"/>
</dbReference>
<dbReference type="PROSITE" id="PS50893">
    <property type="entry name" value="ABC_TRANSPORTER_2"/>
    <property type="match status" value="1"/>
</dbReference>
<dbReference type="GO" id="GO:0005886">
    <property type="term" value="C:plasma membrane"/>
    <property type="evidence" value="ECO:0007669"/>
    <property type="project" value="UniProtKB-SubCell"/>
</dbReference>
<evidence type="ECO:0000256" key="9">
    <source>
        <dbReference type="ARBA" id="ARBA00023136"/>
    </source>
</evidence>
<feature type="region of interest" description="Disordered" evidence="10">
    <location>
        <begin position="276"/>
        <end position="296"/>
    </location>
</feature>
<dbReference type="GO" id="GO:0005524">
    <property type="term" value="F:ATP binding"/>
    <property type="evidence" value="ECO:0007669"/>
    <property type="project" value="UniProtKB-KW"/>
</dbReference>
<dbReference type="Proteomes" id="UP000006415">
    <property type="component" value="Unassembled WGS sequence"/>
</dbReference>
<protein>
    <recommendedName>
        <fullName evidence="11">ABC transporter domain-containing protein</fullName>
    </recommendedName>
</protein>
<dbReference type="STRING" id="857290.HMPREF9156_00020"/>
<evidence type="ECO:0000259" key="11">
    <source>
        <dbReference type="PROSITE" id="PS50893"/>
    </source>
</evidence>
<evidence type="ECO:0000256" key="3">
    <source>
        <dbReference type="ARBA" id="ARBA00022448"/>
    </source>
</evidence>
<keyword evidence="5" id="KW-0997">Cell inner membrane</keyword>
<feature type="domain" description="ABC transporter" evidence="11">
    <location>
        <begin position="3"/>
        <end position="246"/>
    </location>
</feature>
<keyword evidence="7" id="KW-0067">ATP-binding</keyword>
<organism evidence="12 13">
    <name type="scientific">Scardovia wiggsiae F0424</name>
    <dbReference type="NCBI Taxonomy" id="857290"/>
    <lineage>
        <taxon>Bacteria</taxon>
        <taxon>Bacillati</taxon>
        <taxon>Actinomycetota</taxon>
        <taxon>Actinomycetes</taxon>
        <taxon>Bifidobacteriales</taxon>
        <taxon>Bifidobacteriaceae</taxon>
        <taxon>Scardovia</taxon>
    </lineage>
</organism>
<dbReference type="InterPro" id="IPR017871">
    <property type="entry name" value="ABC_transporter-like_CS"/>
</dbReference>
<accession>J0X1J2</accession>
<dbReference type="OrthoDB" id="8481147at2"/>
<dbReference type="InterPro" id="IPR050388">
    <property type="entry name" value="ABC_Ni/Peptide_Import"/>
</dbReference>
<reference evidence="12 13" key="1">
    <citation type="submission" date="2012-01" db="EMBL/GenBank/DDBJ databases">
        <title>The Genome Sequence of Scardovia wiggsiae F0424.</title>
        <authorList>
            <consortium name="The Broad Institute Genome Sequencing Platform"/>
            <person name="Earl A."/>
            <person name="Ward D."/>
            <person name="Feldgarden M."/>
            <person name="Gevers D."/>
            <person name="Izard J."/>
            <person name="Ganesan A."/>
            <person name="Baranova O.V."/>
            <person name="Blanton J.M."/>
            <person name="Tanner A.C."/>
            <person name="Mathney J."/>
            <person name="Dewhirst F.E."/>
            <person name="Young S.K."/>
            <person name="Zeng Q."/>
            <person name="Gargeya S."/>
            <person name="Fitzgerald M."/>
            <person name="Haas B."/>
            <person name="Abouelleil A."/>
            <person name="Alvarado L."/>
            <person name="Arachchi H.M."/>
            <person name="Berlin A."/>
            <person name="Chapman S.B."/>
            <person name="Gearin G."/>
            <person name="Goldberg J."/>
            <person name="Griggs A."/>
            <person name="Gujja S."/>
            <person name="Hansen M."/>
            <person name="Heiman D."/>
            <person name="Howarth C."/>
            <person name="Larimer J."/>
            <person name="Lui A."/>
            <person name="MacDonald P.J.P."/>
            <person name="McCowen C."/>
            <person name="Montmayeur A."/>
            <person name="Murphy C."/>
            <person name="Neiman D."/>
            <person name="Pearson M."/>
            <person name="Priest M."/>
            <person name="Roberts A."/>
            <person name="Saif S."/>
            <person name="Shea T."/>
            <person name="Sisk P."/>
            <person name="Stolte C."/>
            <person name="Sykes S."/>
            <person name="Wortman J."/>
            <person name="Nusbaum C."/>
            <person name="Birren B."/>
        </authorList>
    </citation>
    <scope>NUCLEOTIDE SEQUENCE [LARGE SCALE GENOMIC DNA]</scope>
    <source>
        <strain evidence="12 13">F0424</strain>
    </source>
</reference>
<dbReference type="InterPro" id="IPR003593">
    <property type="entry name" value="AAA+_ATPase"/>
</dbReference>
<dbReference type="Gene3D" id="3.40.50.300">
    <property type="entry name" value="P-loop containing nucleotide triphosphate hydrolases"/>
    <property type="match status" value="1"/>
</dbReference>
<dbReference type="RefSeq" id="WP_007147088.1">
    <property type="nucleotide sequence ID" value="NZ_AKCI01000001.1"/>
</dbReference>
<dbReference type="SMART" id="SM00382">
    <property type="entry name" value="AAA"/>
    <property type="match status" value="1"/>
</dbReference>
<dbReference type="Pfam" id="PF00005">
    <property type="entry name" value="ABC_tran"/>
    <property type="match status" value="1"/>
</dbReference>
<comment type="subcellular location">
    <subcellularLocation>
        <location evidence="1">Cell membrane</location>
        <topology evidence="1">Peripheral membrane protein</topology>
    </subcellularLocation>
</comment>
<keyword evidence="13" id="KW-1185">Reference proteome</keyword>
<keyword evidence="6" id="KW-0547">Nucleotide-binding</keyword>
<evidence type="ECO:0000256" key="8">
    <source>
        <dbReference type="ARBA" id="ARBA00022967"/>
    </source>
</evidence>
<dbReference type="PANTHER" id="PTHR43297:SF14">
    <property type="entry name" value="ATPASE AAA-TYPE CORE DOMAIN-CONTAINING PROTEIN"/>
    <property type="match status" value="1"/>
</dbReference>
<dbReference type="AlphaFoldDB" id="J0X1J2"/>
<dbReference type="PROSITE" id="PS00211">
    <property type="entry name" value="ABC_TRANSPORTER_1"/>
    <property type="match status" value="1"/>
</dbReference>
<evidence type="ECO:0000313" key="13">
    <source>
        <dbReference type="Proteomes" id="UP000006415"/>
    </source>
</evidence>
<dbReference type="PANTHER" id="PTHR43297">
    <property type="entry name" value="OLIGOPEPTIDE TRANSPORT ATP-BINDING PROTEIN APPD"/>
    <property type="match status" value="1"/>
</dbReference>
<evidence type="ECO:0000313" key="12">
    <source>
        <dbReference type="EMBL" id="EJD65256.1"/>
    </source>
</evidence>
<comment type="caution">
    <text evidence="12">The sequence shown here is derived from an EMBL/GenBank/DDBJ whole genome shotgun (WGS) entry which is preliminary data.</text>
</comment>
<evidence type="ECO:0000256" key="2">
    <source>
        <dbReference type="ARBA" id="ARBA00005417"/>
    </source>
</evidence>
<keyword evidence="4" id="KW-1003">Cell membrane</keyword>
<evidence type="ECO:0000256" key="1">
    <source>
        <dbReference type="ARBA" id="ARBA00004202"/>
    </source>
</evidence>